<dbReference type="RefSeq" id="WP_112991787.1">
    <property type="nucleotide sequence ID" value="NZ_PTLZ01000002.1"/>
</dbReference>
<evidence type="ECO:0000313" key="2">
    <source>
        <dbReference type="EMBL" id="TDN89674.1"/>
    </source>
</evidence>
<dbReference type="OrthoDB" id="256126at2"/>
<reference evidence="2 3" key="1">
    <citation type="submission" date="2019-03" db="EMBL/GenBank/DDBJ databases">
        <title>Genomic Encyclopedia of Type Strains, Phase IV (KMG-IV): sequencing the most valuable type-strain genomes for metagenomic binning, comparative biology and taxonomic classification.</title>
        <authorList>
            <person name="Goeker M."/>
        </authorList>
    </citation>
    <scope>NUCLEOTIDE SEQUENCE [LARGE SCALE GENOMIC DNA]</scope>
    <source>
        <strain evidence="2 3">DSM 18555</strain>
    </source>
</reference>
<name>A0A4R6G7E1_9BURK</name>
<proteinExistence type="predicted"/>
<gene>
    <name evidence="2" type="ORF">EV677_1734</name>
</gene>
<dbReference type="InterPro" id="IPR027802">
    <property type="entry name" value="Multi-ubiquitin_dom"/>
</dbReference>
<feature type="domain" description="Multi-ubiquitin" evidence="1">
    <location>
        <begin position="14"/>
        <end position="85"/>
    </location>
</feature>
<dbReference type="AlphaFoldDB" id="A0A4R6G7E1"/>
<dbReference type="EMBL" id="SNWF01000005">
    <property type="protein sequence ID" value="TDN89674.1"/>
    <property type="molecule type" value="Genomic_DNA"/>
</dbReference>
<evidence type="ECO:0000259" key="1">
    <source>
        <dbReference type="Pfam" id="PF14452"/>
    </source>
</evidence>
<dbReference type="Pfam" id="PF14452">
    <property type="entry name" value="Multi_ubiq"/>
    <property type="match status" value="1"/>
</dbReference>
<sequence length="88" mass="9730">MSNDKDKPNGHKDVTIYINGTPKVVRKERLTFEEIVALAFDNPPTGEGVQFTVQYSRGHSNSKGSLVEGQSVQVKEGMEFDVTSTNRS</sequence>
<organism evidence="2 3">
    <name type="scientific">Herminiimonas fonticola</name>
    <dbReference type="NCBI Taxonomy" id="303380"/>
    <lineage>
        <taxon>Bacteria</taxon>
        <taxon>Pseudomonadati</taxon>
        <taxon>Pseudomonadota</taxon>
        <taxon>Betaproteobacteria</taxon>
        <taxon>Burkholderiales</taxon>
        <taxon>Oxalobacteraceae</taxon>
        <taxon>Herminiimonas</taxon>
    </lineage>
</organism>
<protein>
    <submittedName>
        <fullName evidence="2">Multiubiquitin</fullName>
    </submittedName>
</protein>
<keyword evidence="3" id="KW-1185">Reference proteome</keyword>
<evidence type="ECO:0000313" key="3">
    <source>
        <dbReference type="Proteomes" id="UP000294737"/>
    </source>
</evidence>
<dbReference type="Proteomes" id="UP000294737">
    <property type="component" value="Unassembled WGS sequence"/>
</dbReference>
<accession>A0A4R6G7E1</accession>
<comment type="caution">
    <text evidence="2">The sequence shown here is derived from an EMBL/GenBank/DDBJ whole genome shotgun (WGS) entry which is preliminary data.</text>
</comment>